<reference evidence="1" key="1">
    <citation type="submission" date="2023-04" db="EMBL/GenBank/DDBJ databases">
        <title>Phytophthora lilii NBRC 32176.</title>
        <authorList>
            <person name="Ichikawa N."/>
            <person name="Sato H."/>
            <person name="Tonouchi N."/>
        </authorList>
    </citation>
    <scope>NUCLEOTIDE SEQUENCE</scope>
    <source>
        <strain evidence="1">NBRC 32176</strain>
    </source>
</reference>
<dbReference type="EMBL" id="BSXW01000716">
    <property type="protein sequence ID" value="GMF28502.1"/>
    <property type="molecule type" value="Genomic_DNA"/>
</dbReference>
<evidence type="ECO:0000313" key="2">
    <source>
        <dbReference type="Proteomes" id="UP001165083"/>
    </source>
</evidence>
<proteinExistence type="predicted"/>
<gene>
    <name evidence="1" type="ORF">Plil01_001200900</name>
</gene>
<evidence type="ECO:0000313" key="1">
    <source>
        <dbReference type="EMBL" id="GMF28502.1"/>
    </source>
</evidence>
<name>A0A9W6UAW3_9STRA</name>
<dbReference type="AlphaFoldDB" id="A0A9W6UAW3"/>
<dbReference type="Proteomes" id="UP001165083">
    <property type="component" value="Unassembled WGS sequence"/>
</dbReference>
<comment type="caution">
    <text evidence="1">The sequence shown here is derived from an EMBL/GenBank/DDBJ whole genome shotgun (WGS) entry which is preliminary data.</text>
</comment>
<sequence>MRDHRASLVVERPGERLSTPMTPWQIGSEVVRNERVTMSRHTMPATAFYSDKDRFSQKYTADPSQNMRLVVKKPGESEDESDYKGQYRVRGEARLESGWCFS</sequence>
<dbReference type="OrthoDB" id="442731at2759"/>
<accession>A0A9W6UAW3</accession>
<protein>
    <submittedName>
        <fullName evidence="1">Unnamed protein product</fullName>
    </submittedName>
</protein>
<organism evidence="1 2">
    <name type="scientific">Phytophthora lilii</name>
    <dbReference type="NCBI Taxonomy" id="2077276"/>
    <lineage>
        <taxon>Eukaryota</taxon>
        <taxon>Sar</taxon>
        <taxon>Stramenopiles</taxon>
        <taxon>Oomycota</taxon>
        <taxon>Peronosporomycetes</taxon>
        <taxon>Peronosporales</taxon>
        <taxon>Peronosporaceae</taxon>
        <taxon>Phytophthora</taxon>
    </lineage>
</organism>
<keyword evidence="2" id="KW-1185">Reference proteome</keyword>